<comment type="caution">
    <text evidence="2">The sequence shown here is derived from an EMBL/GenBank/DDBJ whole genome shotgun (WGS) entry which is preliminary data.</text>
</comment>
<dbReference type="InterPro" id="IPR012338">
    <property type="entry name" value="Beta-lactam/transpept-like"/>
</dbReference>
<protein>
    <submittedName>
        <fullName evidence="2">Penicillin-binding protein 2</fullName>
    </submittedName>
</protein>
<name>W1XHB3_9ZZZZ</name>
<dbReference type="SUPFAM" id="SSF56601">
    <property type="entry name" value="beta-lactamase/transpeptidase-like"/>
    <property type="match status" value="1"/>
</dbReference>
<dbReference type="EMBL" id="AZMM01015803">
    <property type="protein sequence ID" value="ETJ29672.1"/>
    <property type="molecule type" value="Genomic_DNA"/>
</dbReference>
<reference evidence="2" key="1">
    <citation type="submission" date="2013-12" db="EMBL/GenBank/DDBJ databases">
        <title>A Varibaculum cambriense genome reconstructed from a premature infant gut community with otherwise low bacterial novelty that shifts toward anaerobic metabolism during the third week of life.</title>
        <authorList>
            <person name="Brown C.T."/>
            <person name="Sharon I."/>
            <person name="Thomas B.C."/>
            <person name="Castelle C.J."/>
            <person name="Morowitz M.J."/>
            <person name="Banfield J.F."/>
        </authorList>
    </citation>
    <scope>NUCLEOTIDE SEQUENCE</scope>
</reference>
<evidence type="ECO:0000259" key="1">
    <source>
        <dbReference type="Pfam" id="PF00905"/>
    </source>
</evidence>
<feature type="domain" description="Penicillin-binding protein transpeptidase" evidence="1">
    <location>
        <begin position="5"/>
        <end position="47"/>
    </location>
</feature>
<evidence type="ECO:0000313" key="2">
    <source>
        <dbReference type="EMBL" id="ETJ29672.1"/>
    </source>
</evidence>
<feature type="non-terminal residue" evidence="2">
    <location>
        <position position="1"/>
    </location>
</feature>
<dbReference type="InterPro" id="IPR001460">
    <property type="entry name" value="PCN-bd_Tpept"/>
</dbReference>
<dbReference type="GO" id="GO:0008658">
    <property type="term" value="F:penicillin binding"/>
    <property type="evidence" value="ECO:0007669"/>
    <property type="project" value="InterPro"/>
</dbReference>
<proteinExistence type="predicted"/>
<feature type="non-terminal residue" evidence="2">
    <location>
        <position position="68"/>
    </location>
</feature>
<accession>W1XHB3</accession>
<organism evidence="2">
    <name type="scientific">human gut metagenome</name>
    <dbReference type="NCBI Taxonomy" id="408170"/>
    <lineage>
        <taxon>unclassified sequences</taxon>
        <taxon>metagenomes</taxon>
        <taxon>organismal metagenomes</taxon>
    </lineage>
</organism>
<sequence>SSDLDNVYFYEMGNRVGIEGLVKYAGYFGIGEKTGINLVGEASGNMASPAYKRKVYDEDWYLGETFDA</sequence>
<dbReference type="AlphaFoldDB" id="W1XHB3"/>
<dbReference type="Gene3D" id="3.40.710.10">
    <property type="entry name" value="DD-peptidase/beta-lactamase superfamily"/>
    <property type="match status" value="1"/>
</dbReference>
<dbReference type="Pfam" id="PF00905">
    <property type="entry name" value="Transpeptidase"/>
    <property type="match status" value="1"/>
</dbReference>
<gene>
    <name evidence="2" type="ORF">Q604_UNBC15803G0001</name>
</gene>